<dbReference type="Pfam" id="PF13407">
    <property type="entry name" value="Peripla_BP_4"/>
    <property type="match status" value="1"/>
</dbReference>
<comment type="similarity">
    <text evidence="2">Belongs to the bacterial solute-binding protein 2 family.</text>
</comment>
<dbReference type="InterPro" id="IPR028082">
    <property type="entry name" value="Peripla_BP_I"/>
</dbReference>
<evidence type="ECO:0000256" key="1">
    <source>
        <dbReference type="ARBA" id="ARBA00004196"/>
    </source>
</evidence>
<dbReference type="GO" id="GO:0030246">
    <property type="term" value="F:carbohydrate binding"/>
    <property type="evidence" value="ECO:0007669"/>
    <property type="project" value="UniProtKB-ARBA"/>
</dbReference>
<evidence type="ECO:0000256" key="4">
    <source>
        <dbReference type="ARBA" id="ARBA00022729"/>
    </source>
</evidence>
<feature type="domain" description="Periplasmic binding protein" evidence="6">
    <location>
        <begin position="57"/>
        <end position="274"/>
    </location>
</feature>
<dbReference type="EMBL" id="BSNX01000013">
    <property type="protein sequence ID" value="GLQ72349.1"/>
    <property type="molecule type" value="Genomic_DNA"/>
</dbReference>
<dbReference type="PANTHER" id="PTHR46847:SF1">
    <property type="entry name" value="D-ALLOSE-BINDING PERIPLASMIC PROTEIN-RELATED"/>
    <property type="match status" value="1"/>
</dbReference>
<keyword evidence="4 5" id="KW-0732">Signal</keyword>
<dbReference type="GO" id="GO:0030313">
    <property type="term" value="C:cell envelope"/>
    <property type="evidence" value="ECO:0007669"/>
    <property type="project" value="UniProtKB-SubCell"/>
</dbReference>
<evidence type="ECO:0000259" key="6">
    <source>
        <dbReference type="Pfam" id="PF13407"/>
    </source>
</evidence>
<comment type="subcellular location">
    <subcellularLocation>
        <location evidence="1">Cell envelope</location>
    </subcellularLocation>
</comment>
<feature type="chain" id="PRO_5043786583" description="Autoinducer 2-binding periplasmic protein LuxP" evidence="5">
    <location>
        <begin position="26"/>
        <end position="360"/>
    </location>
</feature>
<organism evidence="7 8">
    <name type="scientific">Vibrio penaeicida</name>
    <dbReference type="NCBI Taxonomy" id="104609"/>
    <lineage>
        <taxon>Bacteria</taxon>
        <taxon>Pseudomonadati</taxon>
        <taxon>Pseudomonadota</taxon>
        <taxon>Gammaproteobacteria</taxon>
        <taxon>Vibrionales</taxon>
        <taxon>Vibrionaceae</taxon>
        <taxon>Vibrio</taxon>
    </lineage>
</organism>
<evidence type="ECO:0000313" key="8">
    <source>
        <dbReference type="Proteomes" id="UP001156690"/>
    </source>
</evidence>
<dbReference type="RefSeq" id="WP_126609253.1">
    <property type="nucleotide sequence ID" value="NZ_AP025145.1"/>
</dbReference>
<feature type="signal peptide" evidence="5">
    <location>
        <begin position="1"/>
        <end position="25"/>
    </location>
</feature>
<gene>
    <name evidence="7" type="ORF">GCM10007932_17090</name>
</gene>
<dbReference type="GO" id="GO:0055085">
    <property type="term" value="P:transmembrane transport"/>
    <property type="evidence" value="ECO:0007669"/>
    <property type="project" value="UniProtKB-ARBA"/>
</dbReference>
<sequence>MKKGTLLNMAVVAAISSTLSLPSSAVEPKKGLQIADLGQPETNPWVINRHRFERCVADALGVKLNEFDDQNSEEKHISQAESIIASQPDGVVFNPLTSPAGLQVARLLERNKTPGVAVGRLVVSDYDRDYPNGKYFIGQVTQNNTTWGEAIAQAAVIAGHKKVAMIWNQKGVTSAEEIWKGAESVFENHSDVEVIAESWDRLTRENGIKYAEQYLARFQEGELDAIIVLGAVAGLGSQFAIEQAKRTDVSVITTDIDEQVAQHIKNDRLEFSIGGHWMVGGFGLIQLYDYLHGFPVEDTQPLFSLIPVTKANVDTYSNGLLNGCILSPEDIRSLSRVYNPDANLPGFIDSFSKSWEQFVK</sequence>
<evidence type="ECO:0000256" key="2">
    <source>
        <dbReference type="ARBA" id="ARBA00007639"/>
    </source>
</evidence>
<dbReference type="AlphaFoldDB" id="A0AAV5NPS3"/>
<evidence type="ECO:0000256" key="5">
    <source>
        <dbReference type="SAM" id="SignalP"/>
    </source>
</evidence>
<evidence type="ECO:0000313" key="7">
    <source>
        <dbReference type="EMBL" id="GLQ72349.1"/>
    </source>
</evidence>
<reference evidence="8" key="1">
    <citation type="journal article" date="2019" name="Int. J. Syst. Evol. Microbiol.">
        <title>The Global Catalogue of Microorganisms (GCM) 10K type strain sequencing project: providing services to taxonomists for standard genome sequencing and annotation.</title>
        <authorList>
            <consortium name="The Broad Institute Genomics Platform"/>
            <consortium name="The Broad Institute Genome Sequencing Center for Infectious Disease"/>
            <person name="Wu L."/>
            <person name="Ma J."/>
        </authorList>
    </citation>
    <scope>NUCLEOTIDE SEQUENCE [LARGE SCALE GENOMIC DNA]</scope>
    <source>
        <strain evidence="8">NBRC 15640</strain>
    </source>
</reference>
<comment type="caution">
    <text evidence="7">The sequence shown here is derived from an EMBL/GenBank/DDBJ whole genome shotgun (WGS) entry which is preliminary data.</text>
</comment>
<keyword evidence="8" id="KW-1185">Reference proteome</keyword>
<dbReference type="Gene3D" id="3.40.50.2300">
    <property type="match status" value="2"/>
</dbReference>
<evidence type="ECO:0000256" key="3">
    <source>
        <dbReference type="ARBA" id="ARBA00022181"/>
    </source>
</evidence>
<dbReference type="Proteomes" id="UP001156690">
    <property type="component" value="Unassembled WGS sequence"/>
</dbReference>
<dbReference type="InterPro" id="IPR025997">
    <property type="entry name" value="SBP_2_dom"/>
</dbReference>
<dbReference type="SUPFAM" id="SSF53822">
    <property type="entry name" value="Periplasmic binding protein-like I"/>
    <property type="match status" value="1"/>
</dbReference>
<protein>
    <recommendedName>
        <fullName evidence="3">Autoinducer 2-binding periplasmic protein LuxP</fullName>
    </recommendedName>
</protein>
<name>A0AAV5NPS3_9VIBR</name>
<accession>A0AAV5NPS3</accession>
<dbReference type="PANTHER" id="PTHR46847">
    <property type="entry name" value="D-ALLOSE-BINDING PERIPLASMIC PROTEIN-RELATED"/>
    <property type="match status" value="1"/>
</dbReference>
<proteinExistence type="inferred from homology"/>